<dbReference type="Gene3D" id="3.10.120.10">
    <property type="entry name" value="Cytochrome b5-like heme/steroid binding domain"/>
    <property type="match status" value="1"/>
</dbReference>
<dbReference type="GeneID" id="17271022"/>
<evidence type="ECO:0000256" key="4">
    <source>
        <dbReference type="ARBA" id="ARBA00038168"/>
    </source>
</evidence>
<accession>A0A0D3JPP1</accession>
<comment type="similarity">
    <text evidence="4">Belongs to the cytochrome b5 family.</text>
</comment>
<evidence type="ECO:0000256" key="1">
    <source>
        <dbReference type="ARBA" id="ARBA00022617"/>
    </source>
</evidence>
<dbReference type="RefSeq" id="XP_005777905.1">
    <property type="nucleotide sequence ID" value="XM_005777848.1"/>
</dbReference>
<dbReference type="GO" id="GO:0046872">
    <property type="term" value="F:metal ion binding"/>
    <property type="evidence" value="ECO:0007669"/>
    <property type="project" value="UniProtKB-KW"/>
</dbReference>
<dbReference type="Proteomes" id="UP000013827">
    <property type="component" value="Unassembled WGS sequence"/>
</dbReference>
<keyword evidence="8" id="KW-1185">Reference proteome</keyword>
<evidence type="ECO:0000313" key="8">
    <source>
        <dbReference type="Proteomes" id="UP000013827"/>
    </source>
</evidence>
<dbReference type="SMART" id="SM01117">
    <property type="entry name" value="Cyt-b5"/>
    <property type="match status" value="1"/>
</dbReference>
<reference evidence="8" key="1">
    <citation type="journal article" date="2013" name="Nature">
        <title>Pan genome of the phytoplankton Emiliania underpins its global distribution.</title>
        <authorList>
            <person name="Read B.A."/>
            <person name="Kegel J."/>
            <person name="Klute M.J."/>
            <person name="Kuo A."/>
            <person name="Lefebvre S.C."/>
            <person name="Maumus F."/>
            <person name="Mayer C."/>
            <person name="Miller J."/>
            <person name="Monier A."/>
            <person name="Salamov A."/>
            <person name="Young J."/>
            <person name="Aguilar M."/>
            <person name="Claverie J.M."/>
            <person name="Frickenhaus S."/>
            <person name="Gonzalez K."/>
            <person name="Herman E.K."/>
            <person name="Lin Y.C."/>
            <person name="Napier J."/>
            <person name="Ogata H."/>
            <person name="Sarno A.F."/>
            <person name="Shmutz J."/>
            <person name="Schroeder D."/>
            <person name="de Vargas C."/>
            <person name="Verret F."/>
            <person name="von Dassow P."/>
            <person name="Valentin K."/>
            <person name="Van de Peer Y."/>
            <person name="Wheeler G."/>
            <person name="Dacks J.B."/>
            <person name="Delwiche C.F."/>
            <person name="Dyhrman S.T."/>
            <person name="Glockner G."/>
            <person name="John U."/>
            <person name="Richards T."/>
            <person name="Worden A.Z."/>
            <person name="Zhang X."/>
            <person name="Grigoriev I.V."/>
            <person name="Allen A.E."/>
            <person name="Bidle K."/>
            <person name="Borodovsky M."/>
            <person name="Bowler C."/>
            <person name="Brownlee C."/>
            <person name="Cock J.M."/>
            <person name="Elias M."/>
            <person name="Gladyshev V.N."/>
            <person name="Groth M."/>
            <person name="Guda C."/>
            <person name="Hadaegh A."/>
            <person name="Iglesias-Rodriguez M.D."/>
            <person name="Jenkins J."/>
            <person name="Jones B.M."/>
            <person name="Lawson T."/>
            <person name="Leese F."/>
            <person name="Lindquist E."/>
            <person name="Lobanov A."/>
            <person name="Lomsadze A."/>
            <person name="Malik S.B."/>
            <person name="Marsh M.E."/>
            <person name="Mackinder L."/>
            <person name="Mock T."/>
            <person name="Mueller-Roeber B."/>
            <person name="Pagarete A."/>
            <person name="Parker M."/>
            <person name="Probert I."/>
            <person name="Quesneville H."/>
            <person name="Raines C."/>
            <person name="Rensing S.A."/>
            <person name="Riano-Pachon D.M."/>
            <person name="Richier S."/>
            <person name="Rokitta S."/>
            <person name="Shiraiwa Y."/>
            <person name="Soanes D.M."/>
            <person name="van der Giezen M."/>
            <person name="Wahlund T.M."/>
            <person name="Williams B."/>
            <person name="Wilson W."/>
            <person name="Wolfe G."/>
            <person name="Wurch L.L."/>
        </authorList>
    </citation>
    <scope>NUCLEOTIDE SEQUENCE</scope>
</reference>
<evidence type="ECO:0000256" key="3">
    <source>
        <dbReference type="ARBA" id="ARBA00023004"/>
    </source>
</evidence>
<dbReference type="STRING" id="2903.R1ERA1"/>
<dbReference type="SUPFAM" id="SSF81383">
    <property type="entry name" value="F-box domain"/>
    <property type="match status" value="1"/>
</dbReference>
<dbReference type="HOGENOM" id="CLU_1117432_0_0_1"/>
<evidence type="ECO:0000313" key="7">
    <source>
        <dbReference type="EnsemblProtists" id="EOD25476"/>
    </source>
</evidence>
<dbReference type="Pfam" id="PF00173">
    <property type="entry name" value="Cyt-b5"/>
    <property type="match status" value="1"/>
</dbReference>
<keyword evidence="2" id="KW-0479">Metal-binding</keyword>
<dbReference type="InterPro" id="IPR001199">
    <property type="entry name" value="Cyt_B5-like_heme/steroid-bd"/>
</dbReference>
<evidence type="ECO:0000256" key="2">
    <source>
        <dbReference type="ARBA" id="ARBA00022723"/>
    </source>
</evidence>
<feature type="compositionally biased region" description="Low complexity" evidence="5">
    <location>
        <begin position="224"/>
        <end position="236"/>
    </location>
</feature>
<dbReference type="GO" id="GO:0020037">
    <property type="term" value="F:heme binding"/>
    <property type="evidence" value="ECO:0007669"/>
    <property type="project" value="TreeGrafter"/>
</dbReference>
<organism evidence="7 8">
    <name type="scientific">Emiliania huxleyi (strain CCMP1516)</name>
    <dbReference type="NCBI Taxonomy" id="280463"/>
    <lineage>
        <taxon>Eukaryota</taxon>
        <taxon>Haptista</taxon>
        <taxon>Haptophyta</taxon>
        <taxon>Prymnesiophyceae</taxon>
        <taxon>Isochrysidales</taxon>
        <taxon>Noelaerhabdaceae</taxon>
        <taxon>Emiliania</taxon>
    </lineage>
</organism>
<keyword evidence="1" id="KW-0349">Heme</keyword>
<proteinExistence type="inferred from homology"/>
<name>A0A0D3JPP1_EMIH1</name>
<reference evidence="7" key="2">
    <citation type="submission" date="2024-10" db="UniProtKB">
        <authorList>
            <consortium name="EnsemblProtists"/>
        </authorList>
    </citation>
    <scope>IDENTIFICATION</scope>
</reference>
<dbReference type="PANTHER" id="PTHR19359">
    <property type="entry name" value="CYTOCHROME B5"/>
    <property type="match status" value="1"/>
</dbReference>
<dbReference type="InterPro" id="IPR036047">
    <property type="entry name" value="F-box-like_dom_sf"/>
</dbReference>
<feature type="region of interest" description="Disordered" evidence="5">
    <location>
        <begin position="196"/>
        <end position="249"/>
    </location>
</feature>
<evidence type="ECO:0000259" key="6">
    <source>
        <dbReference type="PROSITE" id="PS50255"/>
    </source>
</evidence>
<feature type="domain" description="Cytochrome b5 heme-binding" evidence="6">
    <location>
        <begin position="129"/>
        <end position="186"/>
    </location>
</feature>
<dbReference type="PaxDb" id="2903-EOD25476"/>
<dbReference type="InterPro" id="IPR050668">
    <property type="entry name" value="Cytochrome_b5"/>
</dbReference>
<dbReference type="GO" id="GO:0016020">
    <property type="term" value="C:membrane"/>
    <property type="evidence" value="ECO:0007669"/>
    <property type="project" value="TreeGrafter"/>
</dbReference>
<protein>
    <recommendedName>
        <fullName evidence="6">Cytochrome b5 heme-binding domain-containing protein</fullName>
    </recommendedName>
</protein>
<sequence>MSAGFEDPFSSLPAAVIGHILGLGDARTVCMCASASATLAAAVEEADAPIFASLVQRRYGHLEGWAIPAAALAPPPHDPCGWRALYYRLADRRSDGFWGRIAVGNVTHEALVARGLVRPTRPAARGCVLLIDDAIYDVTAFAPLHPGMAASLHLFSGSDATEPFHDVAHSAEALRIMRSFLVPGLRLPHEGVPASLLSDAEPGRPGGQFRAWSSLTGARRRGPPRGWAPRGPPRGATLRPGRTSRRGPG</sequence>
<dbReference type="AlphaFoldDB" id="A0A0D3JPP1"/>
<dbReference type="EnsemblProtists" id="EOD25476">
    <property type="protein sequence ID" value="EOD25476"/>
    <property type="gene ID" value="EMIHUDRAFT_443634"/>
</dbReference>
<evidence type="ECO:0000256" key="5">
    <source>
        <dbReference type="SAM" id="MobiDB-lite"/>
    </source>
</evidence>
<dbReference type="PROSITE" id="PS50255">
    <property type="entry name" value="CYTOCHROME_B5_2"/>
    <property type="match status" value="1"/>
</dbReference>
<keyword evidence="3" id="KW-0408">Iron</keyword>
<dbReference type="SUPFAM" id="SSF55856">
    <property type="entry name" value="Cytochrome b5-like heme/steroid binding domain"/>
    <property type="match status" value="1"/>
</dbReference>
<dbReference type="InterPro" id="IPR036400">
    <property type="entry name" value="Cyt_B5-like_heme/steroid_sf"/>
</dbReference>
<dbReference type="KEGG" id="ehx:EMIHUDRAFT_443634"/>